<keyword evidence="3 6" id="KW-0812">Transmembrane</keyword>
<dbReference type="AlphaFoldDB" id="A0A1W1V368"/>
<protein>
    <submittedName>
        <fullName evidence="7">Threonine/homoserine/homoserine lactone efflux protein</fullName>
    </submittedName>
</protein>
<dbReference type="STRING" id="1122938.SAMN05660772_01075"/>
<sequence length="207" mass="22337">MTELLAVATITILAVISPGGDFAMVTRNSYLYGKRAGIVTAVGIASAVWIHVSYTLLGVSVLLLKFAWLFHSIKLLGALYLIYIGVKTFRHRPVNVSLSNPQNGQGESAVLTDLQAFKNGFVTNALNPKTTLFVLSTFSQIVNPHTPLGVQIGYGAFMSLAHLFWFAAVAMLLATTTIRNRLLTKQVYVNRLIGVLLCGLGALLLSA</sequence>
<proteinExistence type="predicted"/>
<dbReference type="InterPro" id="IPR001123">
    <property type="entry name" value="LeuE-type"/>
</dbReference>
<keyword evidence="2" id="KW-1003">Cell membrane</keyword>
<evidence type="ECO:0000313" key="7">
    <source>
        <dbReference type="EMBL" id="SMB87740.1"/>
    </source>
</evidence>
<dbReference type="GO" id="GO:0005886">
    <property type="term" value="C:plasma membrane"/>
    <property type="evidence" value="ECO:0007669"/>
    <property type="project" value="UniProtKB-SubCell"/>
</dbReference>
<evidence type="ECO:0000256" key="1">
    <source>
        <dbReference type="ARBA" id="ARBA00004651"/>
    </source>
</evidence>
<dbReference type="Pfam" id="PF01810">
    <property type="entry name" value="LysE"/>
    <property type="match status" value="1"/>
</dbReference>
<evidence type="ECO:0000256" key="3">
    <source>
        <dbReference type="ARBA" id="ARBA00022692"/>
    </source>
</evidence>
<gene>
    <name evidence="7" type="ORF">SAMN05660772_01075</name>
</gene>
<accession>A0A1W1V368</accession>
<dbReference type="EMBL" id="FWWV01000035">
    <property type="protein sequence ID" value="SMB87740.1"/>
    <property type="molecule type" value="Genomic_DNA"/>
</dbReference>
<dbReference type="PANTHER" id="PTHR30086">
    <property type="entry name" value="ARGININE EXPORTER PROTEIN ARGO"/>
    <property type="match status" value="1"/>
</dbReference>
<evidence type="ECO:0000313" key="8">
    <source>
        <dbReference type="Proteomes" id="UP000192408"/>
    </source>
</evidence>
<organism evidence="7 8">
    <name type="scientific">Pasteurella testudinis DSM 23072</name>
    <dbReference type="NCBI Taxonomy" id="1122938"/>
    <lineage>
        <taxon>Bacteria</taxon>
        <taxon>Pseudomonadati</taxon>
        <taxon>Pseudomonadota</taxon>
        <taxon>Gammaproteobacteria</taxon>
        <taxon>Pasteurellales</taxon>
        <taxon>Pasteurellaceae</taxon>
        <taxon>Pasteurella</taxon>
    </lineage>
</organism>
<comment type="subcellular location">
    <subcellularLocation>
        <location evidence="1">Cell membrane</location>
        <topology evidence="1">Multi-pass membrane protein</topology>
    </subcellularLocation>
</comment>
<keyword evidence="8" id="KW-1185">Reference proteome</keyword>
<feature type="transmembrane region" description="Helical" evidence="6">
    <location>
        <begin position="66"/>
        <end position="86"/>
    </location>
</feature>
<evidence type="ECO:0000256" key="5">
    <source>
        <dbReference type="ARBA" id="ARBA00023136"/>
    </source>
</evidence>
<keyword evidence="4 6" id="KW-1133">Transmembrane helix</keyword>
<name>A0A1W1V368_9PAST</name>
<evidence type="ECO:0000256" key="2">
    <source>
        <dbReference type="ARBA" id="ARBA00022475"/>
    </source>
</evidence>
<evidence type="ECO:0000256" key="4">
    <source>
        <dbReference type="ARBA" id="ARBA00022989"/>
    </source>
</evidence>
<reference evidence="8" key="1">
    <citation type="submission" date="2017-04" db="EMBL/GenBank/DDBJ databases">
        <authorList>
            <person name="Varghese N."/>
            <person name="Submissions S."/>
        </authorList>
    </citation>
    <scope>NUCLEOTIDE SEQUENCE [LARGE SCALE GENOMIC DNA]</scope>
    <source>
        <strain evidence="8">DSM 23072</strain>
    </source>
</reference>
<feature type="transmembrane region" description="Helical" evidence="6">
    <location>
        <begin position="39"/>
        <end position="59"/>
    </location>
</feature>
<evidence type="ECO:0000256" key="6">
    <source>
        <dbReference type="SAM" id="Phobius"/>
    </source>
</evidence>
<dbReference type="Proteomes" id="UP000192408">
    <property type="component" value="Unassembled WGS sequence"/>
</dbReference>
<dbReference type="PANTHER" id="PTHR30086:SF21">
    <property type="entry name" value="TRANSPORT PROTEIN"/>
    <property type="match status" value="1"/>
</dbReference>
<dbReference type="GO" id="GO:0015171">
    <property type="term" value="F:amino acid transmembrane transporter activity"/>
    <property type="evidence" value="ECO:0007669"/>
    <property type="project" value="TreeGrafter"/>
</dbReference>
<feature type="transmembrane region" description="Helical" evidence="6">
    <location>
        <begin position="187"/>
        <end position="205"/>
    </location>
</feature>
<feature type="transmembrane region" description="Helical" evidence="6">
    <location>
        <begin position="152"/>
        <end position="175"/>
    </location>
</feature>
<keyword evidence="5 6" id="KW-0472">Membrane</keyword>
<dbReference type="PIRSF" id="PIRSF006324">
    <property type="entry name" value="LeuE"/>
    <property type="match status" value="1"/>
</dbReference>